<comment type="catalytic activity">
    <reaction evidence="4">
        <text>L-threonyl-[protein] + ATP = O-phospho-L-threonyl-[protein] + ADP + H(+)</text>
        <dbReference type="Rhea" id="RHEA:46608"/>
        <dbReference type="Rhea" id="RHEA-COMP:11060"/>
        <dbReference type="Rhea" id="RHEA-COMP:11605"/>
        <dbReference type="ChEBI" id="CHEBI:15378"/>
        <dbReference type="ChEBI" id="CHEBI:30013"/>
        <dbReference type="ChEBI" id="CHEBI:30616"/>
        <dbReference type="ChEBI" id="CHEBI:61977"/>
        <dbReference type="ChEBI" id="CHEBI:456216"/>
    </reaction>
</comment>
<evidence type="ECO:0000313" key="7">
    <source>
        <dbReference type="Proteomes" id="UP001311915"/>
    </source>
</evidence>
<sequence>MEHHGYLCKNDRLRITTETTSSLAYLHSSVSMPIIHRDIKSTNILLDDVYTTKVVDFGASRLVPLDQTHVATLVQGTVRYLDPEYFHTGELTNKLQ</sequence>
<organism evidence="6 7">
    <name type="scientific">Solanum pinnatisectum</name>
    <name type="common">tansyleaf nightshade</name>
    <dbReference type="NCBI Taxonomy" id="50273"/>
    <lineage>
        <taxon>Eukaryota</taxon>
        <taxon>Viridiplantae</taxon>
        <taxon>Streptophyta</taxon>
        <taxon>Embryophyta</taxon>
        <taxon>Tracheophyta</taxon>
        <taxon>Spermatophyta</taxon>
        <taxon>Magnoliopsida</taxon>
        <taxon>eudicotyledons</taxon>
        <taxon>Gunneridae</taxon>
        <taxon>Pentapetalae</taxon>
        <taxon>asterids</taxon>
        <taxon>lamiids</taxon>
        <taxon>Solanales</taxon>
        <taxon>Solanaceae</taxon>
        <taxon>Solanoideae</taxon>
        <taxon>Solaneae</taxon>
        <taxon>Solanum</taxon>
    </lineage>
</organism>
<dbReference type="EMBL" id="JAWPEI010000011">
    <property type="protein sequence ID" value="KAK4709712.1"/>
    <property type="molecule type" value="Genomic_DNA"/>
</dbReference>
<gene>
    <name evidence="6" type="ORF">R3W88_004225</name>
</gene>
<proteinExistence type="predicted"/>
<reference evidence="6 7" key="1">
    <citation type="submission" date="2023-10" db="EMBL/GenBank/DDBJ databases">
        <title>Genome-Wide Identification Analysis in wild type Solanum Pinnatisectum Reveals Some Genes Defensing Phytophthora Infestans.</title>
        <authorList>
            <person name="Sun C."/>
        </authorList>
    </citation>
    <scope>NUCLEOTIDE SEQUENCE [LARGE SCALE GENOMIC DNA]</scope>
    <source>
        <strain evidence="6">LQN</strain>
        <tissue evidence="6">Leaf</tissue>
    </source>
</reference>
<dbReference type="PANTHER" id="PTHR27005">
    <property type="entry name" value="WALL-ASSOCIATED RECEPTOR KINASE-LIKE 21"/>
    <property type="match status" value="1"/>
</dbReference>
<dbReference type="GO" id="GO:0004674">
    <property type="term" value="F:protein serine/threonine kinase activity"/>
    <property type="evidence" value="ECO:0007669"/>
    <property type="project" value="TreeGrafter"/>
</dbReference>
<dbReference type="InterPro" id="IPR008271">
    <property type="entry name" value="Ser/Thr_kinase_AS"/>
</dbReference>
<evidence type="ECO:0000256" key="1">
    <source>
        <dbReference type="ARBA" id="ARBA00022741"/>
    </source>
</evidence>
<dbReference type="PROSITE" id="PS50011">
    <property type="entry name" value="PROTEIN_KINASE_DOM"/>
    <property type="match status" value="1"/>
</dbReference>
<evidence type="ECO:0000256" key="4">
    <source>
        <dbReference type="ARBA" id="ARBA00047951"/>
    </source>
</evidence>
<dbReference type="GO" id="GO:0005886">
    <property type="term" value="C:plasma membrane"/>
    <property type="evidence" value="ECO:0007669"/>
    <property type="project" value="TreeGrafter"/>
</dbReference>
<name>A0AAV9K8Z9_9SOLN</name>
<dbReference type="Pfam" id="PF00069">
    <property type="entry name" value="Pkinase"/>
    <property type="match status" value="1"/>
</dbReference>
<feature type="domain" description="Protein kinase" evidence="5">
    <location>
        <begin position="1"/>
        <end position="96"/>
    </location>
</feature>
<accession>A0AAV9K8Z9</accession>
<evidence type="ECO:0000256" key="3">
    <source>
        <dbReference type="ARBA" id="ARBA00047558"/>
    </source>
</evidence>
<keyword evidence="1" id="KW-0547">Nucleotide-binding</keyword>
<dbReference type="Gene3D" id="1.10.510.10">
    <property type="entry name" value="Transferase(Phosphotransferase) domain 1"/>
    <property type="match status" value="1"/>
</dbReference>
<comment type="catalytic activity">
    <reaction evidence="3">
        <text>L-seryl-[protein] + ATP = O-phospho-L-seryl-[protein] + ADP + H(+)</text>
        <dbReference type="Rhea" id="RHEA:17989"/>
        <dbReference type="Rhea" id="RHEA-COMP:9863"/>
        <dbReference type="Rhea" id="RHEA-COMP:11604"/>
        <dbReference type="ChEBI" id="CHEBI:15378"/>
        <dbReference type="ChEBI" id="CHEBI:29999"/>
        <dbReference type="ChEBI" id="CHEBI:30616"/>
        <dbReference type="ChEBI" id="CHEBI:83421"/>
        <dbReference type="ChEBI" id="CHEBI:456216"/>
    </reaction>
</comment>
<evidence type="ECO:0000313" key="6">
    <source>
        <dbReference type="EMBL" id="KAK4709712.1"/>
    </source>
</evidence>
<dbReference type="InterPro" id="IPR045274">
    <property type="entry name" value="WAK-like"/>
</dbReference>
<dbReference type="PROSITE" id="PS00108">
    <property type="entry name" value="PROTEIN_KINASE_ST"/>
    <property type="match status" value="1"/>
</dbReference>
<keyword evidence="2" id="KW-0067">ATP-binding</keyword>
<evidence type="ECO:0000259" key="5">
    <source>
        <dbReference type="PROSITE" id="PS50011"/>
    </source>
</evidence>
<dbReference type="InterPro" id="IPR011009">
    <property type="entry name" value="Kinase-like_dom_sf"/>
</dbReference>
<protein>
    <recommendedName>
        <fullName evidence="5">Protein kinase domain-containing protein</fullName>
    </recommendedName>
</protein>
<dbReference type="InterPro" id="IPR000719">
    <property type="entry name" value="Prot_kinase_dom"/>
</dbReference>
<dbReference type="SUPFAM" id="SSF56112">
    <property type="entry name" value="Protein kinase-like (PK-like)"/>
    <property type="match status" value="1"/>
</dbReference>
<dbReference type="GO" id="GO:0007166">
    <property type="term" value="P:cell surface receptor signaling pathway"/>
    <property type="evidence" value="ECO:0007669"/>
    <property type="project" value="InterPro"/>
</dbReference>
<evidence type="ECO:0000256" key="2">
    <source>
        <dbReference type="ARBA" id="ARBA00022840"/>
    </source>
</evidence>
<dbReference type="PANTHER" id="PTHR27005:SF320">
    <property type="entry name" value="WALL-ASSOCIATED RECEPTOR KINASE 2-LIKE ISOFORM X1"/>
    <property type="match status" value="1"/>
</dbReference>
<comment type="caution">
    <text evidence="6">The sequence shown here is derived from an EMBL/GenBank/DDBJ whole genome shotgun (WGS) entry which is preliminary data.</text>
</comment>
<keyword evidence="7" id="KW-1185">Reference proteome</keyword>
<dbReference type="AlphaFoldDB" id="A0AAV9K8Z9"/>
<dbReference type="GO" id="GO:0005524">
    <property type="term" value="F:ATP binding"/>
    <property type="evidence" value="ECO:0007669"/>
    <property type="project" value="UniProtKB-KW"/>
</dbReference>
<dbReference type="Proteomes" id="UP001311915">
    <property type="component" value="Unassembled WGS sequence"/>
</dbReference>